<evidence type="ECO:0000313" key="1">
    <source>
        <dbReference type="EMBL" id="SEK35154.1"/>
    </source>
</evidence>
<evidence type="ECO:0000313" key="2">
    <source>
        <dbReference type="Proteomes" id="UP000199421"/>
    </source>
</evidence>
<keyword evidence="2" id="KW-1185">Reference proteome</keyword>
<reference evidence="2" key="1">
    <citation type="submission" date="2016-10" db="EMBL/GenBank/DDBJ databases">
        <authorList>
            <person name="Varghese N."/>
            <person name="Submissions S."/>
        </authorList>
    </citation>
    <scope>NUCLEOTIDE SEQUENCE [LARGE SCALE GENOMIC DNA]</scope>
    <source>
        <strain evidence="2">DSM 18733</strain>
    </source>
</reference>
<sequence>MTILLSIALLSSCNNASTSGESNRGTTKLVPIVRNSENPSSIFLGIVDKVEGDTSISYVAKGLYLNDTVGFIVEVNKTIPAGINSDGSVNEKDGFKTGSVTFKKSGMESDLFVSALGQLWHVNGIDKMKTEPIQPLAFFSNKKPVNLDKSSTNSFKLFFDQKSSNPGEIFFTFDTYKRSIEFQEKDAKYRSTIAHAFAQ</sequence>
<gene>
    <name evidence="1" type="ORF">SAMN05661044_00030</name>
</gene>
<dbReference type="STRING" id="407022.SAMN05661044_00030"/>
<organism evidence="1 2">
    <name type="scientific">Olivibacter domesticus</name>
    <name type="common">Pseudosphingobacterium domesticum</name>
    <dbReference type="NCBI Taxonomy" id="407022"/>
    <lineage>
        <taxon>Bacteria</taxon>
        <taxon>Pseudomonadati</taxon>
        <taxon>Bacteroidota</taxon>
        <taxon>Sphingobacteriia</taxon>
        <taxon>Sphingobacteriales</taxon>
        <taxon>Sphingobacteriaceae</taxon>
        <taxon>Olivibacter</taxon>
    </lineage>
</organism>
<proteinExistence type="predicted"/>
<dbReference type="AlphaFoldDB" id="A0A1H7GAR3"/>
<protein>
    <submittedName>
        <fullName evidence="1">Uncharacterized protein</fullName>
    </submittedName>
</protein>
<accession>A0A1H7GAR3</accession>
<name>A0A1H7GAR3_OLID1</name>
<dbReference type="EMBL" id="FOAF01000001">
    <property type="protein sequence ID" value="SEK35154.1"/>
    <property type="molecule type" value="Genomic_DNA"/>
</dbReference>
<dbReference type="Proteomes" id="UP000199421">
    <property type="component" value="Unassembled WGS sequence"/>
</dbReference>